<comment type="caution">
    <text evidence="2">The sequence shown here is derived from an EMBL/GenBank/DDBJ whole genome shotgun (WGS) entry which is preliminary data.</text>
</comment>
<dbReference type="Proteomes" id="UP000612349">
    <property type="component" value="Unassembled WGS sequence"/>
</dbReference>
<dbReference type="SUPFAM" id="SSF141371">
    <property type="entry name" value="PilZ domain-like"/>
    <property type="match status" value="1"/>
</dbReference>
<dbReference type="AlphaFoldDB" id="A0A916YP41"/>
<feature type="domain" description="PilZ" evidence="1">
    <location>
        <begin position="27"/>
        <end position="104"/>
    </location>
</feature>
<dbReference type="Gene3D" id="2.40.10.220">
    <property type="entry name" value="predicted glycosyltransferase like domains"/>
    <property type="match status" value="1"/>
</dbReference>
<dbReference type="OrthoDB" id="9795572at2"/>
<accession>A0A916YP41</accession>
<name>A0A916YP41_9SPHN</name>
<reference evidence="2" key="1">
    <citation type="journal article" date="2014" name="Int. J. Syst. Evol. Microbiol.">
        <title>Complete genome sequence of Corynebacterium casei LMG S-19264T (=DSM 44701T), isolated from a smear-ripened cheese.</title>
        <authorList>
            <consortium name="US DOE Joint Genome Institute (JGI-PGF)"/>
            <person name="Walter F."/>
            <person name="Albersmeier A."/>
            <person name="Kalinowski J."/>
            <person name="Ruckert C."/>
        </authorList>
    </citation>
    <scope>NUCLEOTIDE SEQUENCE</scope>
    <source>
        <strain evidence="2">CGMCC 1.15360</strain>
    </source>
</reference>
<dbReference type="EMBL" id="BMIP01000001">
    <property type="protein sequence ID" value="GGD54995.1"/>
    <property type="molecule type" value="Genomic_DNA"/>
</dbReference>
<evidence type="ECO:0000313" key="2">
    <source>
        <dbReference type="EMBL" id="GGD54995.1"/>
    </source>
</evidence>
<reference evidence="2" key="2">
    <citation type="submission" date="2020-09" db="EMBL/GenBank/DDBJ databases">
        <authorList>
            <person name="Sun Q."/>
            <person name="Zhou Y."/>
        </authorList>
    </citation>
    <scope>NUCLEOTIDE SEQUENCE</scope>
    <source>
        <strain evidence="2">CGMCC 1.15360</strain>
    </source>
</reference>
<evidence type="ECO:0000259" key="1">
    <source>
        <dbReference type="Pfam" id="PF07238"/>
    </source>
</evidence>
<proteinExistence type="predicted"/>
<dbReference type="InterPro" id="IPR009875">
    <property type="entry name" value="PilZ_domain"/>
</dbReference>
<protein>
    <recommendedName>
        <fullName evidence="1">PilZ domain-containing protein</fullName>
    </recommendedName>
</protein>
<sequence>MTEYRTKPLGGDRFQATDRYYAASQEDRSSPRLRVAIPATLRPTGGHGFSTTVGDLSLGGFSAECVNRLAVGSLCWLKLPGLEALQCEVIWWQNNLVGCAFQNLLSPVIYDDIVSRYREGGITRSLL</sequence>
<gene>
    <name evidence="2" type="ORF">GCM10010990_00140</name>
</gene>
<dbReference type="RefSeq" id="WP_066772178.1">
    <property type="nucleotide sequence ID" value="NZ_BMIP01000001.1"/>
</dbReference>
<organism evidence="2 3">
    <name type="scientific">Croceicoccus mobilis</name>
    <dbReference type="NCBI Taxonomy" id="1703339"/>
    <lineage>
        <taxon>Bacteria</taxon>
        <taxon>Pseudomonadati</taxon>
        <taxon>Pseudomonadota</taxon>
        <taxon>Alphaproteobacteria</taxon>
        <taxon>Sphingomonadales</taxon>
        <taxon>Erythrobacteraceae</taxon>
        <taxon>Croceicoccus</taxon>
    </lineage>
</organism>
<dbReference type="GO" id="GO:0035438">
    <property type="term" value="F:cyclic-di-GMP binding"/>
    <property type="evidence" value="ECO:0007669"/>
    <property type="project" value="InterPro"/>
</dbReference>
<evidence type="ECO:0000313" key="3">
    <source>
        <dbReference type="Proteomes" id="UP000612349"/>
    </source>
</evidence>
<keyword evidence="3" id="KW-1185">Reference proteome</keyword>
<dbReference type="Pfam" id="PF07238">
    <property type="entry name" value="PilZ"/>
    <property type="match status" value="1"/>
</dbReference>